<dbReference type="PANTHER" id="PTHR43649">
    <property type="entry name" value="ARABINOSE-BINDING PROTEIN-RELATED"/>
    <property type="match status" value="1"/>
</dbReference>
<protein>
    <recommendedName>
        <fullName evidence="6">Probable sugar-binding periplasmic protein</fullName>
    </recommendedName>
</protein>
<evidence type="ECO:0000256" key="5">
    <source>
        <dbReference type="ARBA" id="ARBA00049629"/>
    </source>
</evidence>
<organism evidence="7 8">
    <name type="scientific">Photobacterium aphoticum</name>
    <dbReference type="NCBI Taxonomy" id="754436"/>
    <lineage>
        <taxon>Bacteria</taxon>
        <taxon>Pseudomonadati</taxon>
        <taxon>Pseudomonadota</taxon>
        <taxon>Gammaproteobacteria</taxon>
        <taxon>Vibrionales</taxon>
        <taxon>Vibrionaceae</taxon>
        <taxon>Photobacterium</taxon>
    </lineage>
</organism>
<evidence type="ECO:0000313" key="7">
    <source>
        <dbReference type="EMBL" id="GAL03619.1"/>
    </source>
</evidence>
<reference evidence="7 8" key="1">
    <citation type="journal article" date="2014" name="Genome Announc.">
        <title>Draft Genome Sequences of Two Vibrionaceae Species, Vibrio ponticus C121 and Photobacterium aphoticum C119, Isolated as Coral Reef Microbiota.</title>
        <authorList>
            <person name="Al-saari N."/>
            <person name="Meirelles P.M."/>
            <person name="Mino S."/>
            <person name="Suda W."/>
            <person name="Oshima K."/>
            <person name="Hattori M."/>
            <person name="Ohkuma M."/>
            <person name="Thompson F.L."/>
            <person name="Gomez-Gil B."/>
            <person name="Sawabe T."/>
            <person name="Sawabe T."/>
        </authorList>
    </citation>
    <scope>NUCLEOTIDE SEQUENCE [LARGE SCALE GENOMIC DNA]</scope>
    <source>
        <strain evidence="7 8">JCM 19237</strain>
    </source>
</reference>
<accession>A0A090QP74</accession>
<evidence type="ECO:0000256" key="4">
    <source>
        <dbReference type="ARBA" id="ARBA00022729"/>
    </source>
</evidence>
<keyword evidence="7" id="KW-0762">Sugar transport</keyword>
<proteinExistence type="inferred from homology"/>
<comment type="function">
    <text evidence="5">Part of a binding-protein-dependent transport system for a sugar.</text>
</comment>
<dbReference type="eggNOG" id="COG1653">
    <property type="taxonomic scope" value="Bacteria"/>
</dbReference>
<keyword evidence="3" id="KW-0813">Transport</keyword>
<dbReference type="Proteomes" id="UP000029227">
    <property type="component" value="Unassembled WGS sequence"/>
</dbReference>
<comment type="similarity">
    <text evidence="2">Belongs to the bacterial solute-binding protein 1 family.</text>
</comment>
<dbReference type="PANTHER" id="PTHR43649:SF28">
    <property type="entry name" value="BINDING PROTEIN COMPONENT OF ABC SUGAR TRANSPORTER-RELATED"/>
    <property type="match status" value="1"/>
</dbReference>
<dbReference type="AlphaFoldDB" id="A0A090QP74"/>
<dbReference type="STRING" id="754436.JCM19237_6513"/>
<evidence type="ECO:0000313" key="8">
    <source>
        <dbReference type="Proteomes" id="UP000029227"/>
    </source>
</evidence>
<name>A0A090QP74_9GAMM</name>
<sequence length="356" mass="39890">MEGAGGKMAKSILQARAIAGNPPDMAQLEGPAIKSWAALGFLHDVNKVAKENHWDQKLPPLLREIHLFNHEYVALPMTIHRLNWLWVNTQVLNRVDLPIPKTWPEMVTTFRQLKAKGISPLAMGNEPWQVVQLFENIAFGLGGPAYYREAFIELDHETLTSPITHEALMIFRQISEIVLSDMPNQPWEAATQALLSGERAFQISGDWVAGEILASEGEFPSRIQCYATPARQAGFIYNIDSFAFFKKPTLDKWAVEEMVTLLSTPVFQARFNQRKGSLPAFQDVSLEGFNPCALQARADFKAAEQAGTLMPSVVDSMAVSPVIERAASSELYRFFNHPEVKPEDVILHMKNMKIGM</sequence>
<dbReference type="SUPFAM" id="SSF53850">
    <property type="entry name" value="Periplasmic binding protein-like II"/>
    <property type="match status" value="1"/>
</dbReference>
<evidence type="ECO:0000256" key="2">
    <source>
        <dbReference type="ARBA" id="ARBA00008520"/>
    </source>
</evidence>
<evidence type="ECO:0000256" key="1">
    <source>
        <dbReference type="ARBA" id="ARBA00004418"/>
    </source>
</evidence>
<dbReference type="Pfam" id="PF01547">
    <property type="entry name" value="SBP_bac_1"/>
    <property type="match status" value="1"/>
</dbReference>
<dbReference type="InterPro" id="IPR006059">
    <property type="entry name" value="SBP"/>
</dbReference>
<evidence type="ECO:0000256" key="3">
    <source>
        <dbReference type="ARBA" id="ARBA00022448"/>
    </source>
</evidence>
<dbReference type="InterPro" id="IPR050490">
    <property type="entry name" value="Bact_solute-bd_prot1"/>
</dbReference>
<evidence type="ECO:0000256" key="6">
    <source>
        <dbReference type="ARBA" id="ARBA00049753"/>
    </source>
</evidence>
<dbReference type="Gene3D" id="3.40.190.10">
    <property type="entry name" value="Periplasmic binding protein-like II"/>
    <property type="match status" value="2"/>
</dbReference>
<gene>
    <name evidence="7" type="ORF">JCM19237_6513</name>
</gene>
<dbReference type="GO" id="GO:0042597">
    <property type="term" value="C:periplasmic space"/>
    <property type="evidence" value="ECO:0007669"/>
    <property type="project" value="UniProtKB-SubCell"/>
</dbReference>
<keyword evidence="4" id="KW-0732">Signal</keyword>
<comment type="subcellular location">
    <subcellularLocation>
        <location evidence="1">Periplasm</location>
    </subcellularLocation>
</comment>
<comment type="caution">
    <text evidence="7">The sequence shown here is derived from an EMBL/GenBank/DDBJ whole genome shotgun (WGS) entry which is preliminary data.</text>
</comment>
<dbReference type="EMBL" id="BBMN01000002">
    <property type="protein sequence ID" value="GAL03619.1"/>
    <property type="molecule type" value="Genomic_DNA"/>
</dbReference>